<reference evidence="26" key="1">
    <citation type="submission" date="2017-01" db="EMBL/GenBank/DDBJ databases">
        <authorList>
            <person name="Varghese N."/>
            <person name="Submissions S."/>
        </authorList>
    </citation>
    <scope>NUCLEOTIDE SEQUENCE [LARGE SCALE GENOMIC DNA]</scope>
    <source>
        <strain evidence="26">ATCC 700103</strain>
    </source>
</reference>
<dbReference type="InterPro" id="IPR047967">
    <property type="entry name" value="PolX_PHP"/>
</dbReference>
<dbReference type="Pfam" id="PF14716">
    <property type="entry name" value="HHH_8"/>
    <property type="match status" value="1"/>
</dbReference>
<dbReference type="InterPro" id="IPR004013">
    <property type="entry name" value="PHP_dom"/>
</dbReference>
<dbReference type="PANTHER" id="PTHR36928:SF1">
    <property type="entry name" value="PHOSPHATASE YCDX-RELATED"/>
    <property type="match status" value="1"/>
</dbReference>
<dbReference type="RefSeq" id="WP_076546100.1">
    <property type="nucleotide sequence ID" value="NZ_FTNC01000034.1"/>
</dbReference>
<dbReference type="SUPFAM" id="SSF47802">
    <property type="entry name" value="DNA polymerase beta, N-terminal domain-like"/>
    <property type="match status" value="1"/>
</dbReference>
<keyword evidence="7" id="KW-0237">DNA synthesis</keyword>
<comment type="function">
    <text evidence="20">Repair polymerase that plays a key role in base-excision repair. During this process, the damaged base is excised by specific DNA glycosylases, the DNA backbone is nicked at the abasic site by an apurinic/apyrimidic (AP) endonuclease, and POLB removes 5'-deoxyribose-phosphate from the preincised AP site acting as a 5'-deoxyribose-phosphate lyase (5'-dRP lyase); through its DNA polymerase activity, it adds one nucleotide to the 3' end of the arising single-nucleotide gap. Conducts 'gap-filling' DNA synthesis in a stepwise distributive fashion rather than in a processive fashion as for other DNA polymerases. It is also able to cleave sugar-phosphate bonds 3' to an intact AP site, acting as an AP lyase.</text>
</comment>
<evidence type="ECO:0000256" key="4">
    <source>
        <dbReference type="ARBA" id="ARBA00012720"/>
    </source>
</evidence>
<dbReference type="GO" id="GO:0042578">
    <property type="term" value="F:phosphoric ester hydrolase activity"/>
    <property type="evidence" value="ECO:0007669"/>
    <property type="project" value="TreeGrafter"/>
</dbReference>
<evidence type="ECO:0000313" key="26">
    <source>
        <dbReference type="Proteomes" id="UP000185669"/>
    </source>
</evidence>
<dbReference type="GO" id="GO:0140078">
    <property type="term" value="F:class I DNA-(apurinic or apyrimidinic site) endonuclease activity"/>
    <property type="evidence" value="ECO:0007669"/>
    <property type="project" value="UniProtKB-EC"/>
</dbReference>
<dbReference type="CDD" id="cd00141">
    <property type="entry name" value="NT_POLXc"/>
    <property type="match status" value="1"/>
</dbReference>
<dbReference type="EC" id="2.7.7.7" evidence="3"/>
<dbReference type="InterPro" id="IPR003141">
    <property type="entry name" value="Pol/His_phosphatase_N"/>
</dbReference>
<dbReference type="GO" id="GO:0003887">
    <property type="term" value="F:DNA-directed DNA polymerase activity"/>
    <property type="evidence" value="ECO:0007669"/>
    <property type="project" value="UniProtKB-KW"/>
</dbReference>
<dbReference type="FunFam" id="3.20.20.140:FF:000047">
    <property type="entry name" value="PHP domain-containing protein"/>
    <property type="match status" value="1"/>
</dbReference>
<dbReference type="SMART" id="SM00278">
    <property type="entry name" value="HhH1"/>
    <property type="match status" value="3"/>
</dbReference>
<dbReference type="InterPro" id="IPR027421">
    <property type="entry name" value="DNA_pol_lamdba_lyase_dom_sf"/>
</dbReference>
<dbReference type="SMART" id="SM00483">
    <property type="entry name" value="POLXc"/>
    <property type="match status" value="1"/>
</dbReference>
<evidence type="ECO:0000256" key="8">
    <source>
        <dbReference type="ARBA" id="ARBA00022679"/>
    </source>
</evidence>
<dbReference type="SUPFAM" id="SSF47781">
    <property type="entry name" value="RuvA domain 2-like"/>
    <property type="match status" value="1"/>
</dbReference>
<dbReference type="InterPro" id="IPR016195">
    <property type="entry name" value="Pol/histidinol_Pase-like"/>
</dbReference>
<dbReference type="SUPFAM" id="SSF89550">
    <property type="entry name" value="PHP domain-like"/>
    <property type="match status" value="1"/>
</dbReference>
<dbReference type="InterPro" id="IPR050243">
    <property type="entry name" value="PHP_phosphatase"/>
</dbReference>
<dbReference type="GO" id="GO:0008270">
    <property type="term" value="F:zinc ion binding"/>
    <property type="evidence" value="ECO:0007669"/>
    <property type="project" value="TreeGrafter"/>
</dbReference>
<dbReference type="Pfam" id="PF14520">
    <property type="entry name" value="HHH_5"/>
    <property type="match status" value="1"/>
</dbReference>
<dbReference type="Pfam" id="PF02811">
    <property type="entry name" value="PHP"/>
    <property type="match status" value="1"/>
</dbReference>
<dbReference type="PANTHER" id="PTHR36928">
    <property type="entry name" value="PHOSPHATASE YCDX-RELATED"/>
    <property type="match status" value="1"/>
</dbReference>
<dbReference type="SMART" id="SM00481">
    <property type="entry name" value="POLIIIAc"/>
    <property type="match status" value="1"/>
</dbReference>
<evidence type="ECO:0000256" key="13">
    <source>
        <dbReference type="ARBA" id="ARBA00022932"/>
    </source>
</evidence>
<dbReference type="Gene3D" id="1.10.150.110">
    <property type="entry name" value="DNA polymerase beta, N-terminal domain-like"/>
    <property type="match status" value="1"/>
</dbReference>
<dbReference type="Gene3D" id="1.10.150.20">
    <property type="entry name" value="5' to 3' exonuclease, C-terminal subdomain"/>
    <property type="match status" value="1"/>
</dbReference>
<comment type="catalytic activity">
    <reaction evidence="18">
        <text>2'-deoxyribonucleotide-(2'-deoxyribose 5'-phosphate)-2'-deoxyribonucleotide-DNA = a 3'-end 2'-deoxyribonucleotide-(2,3-dehydro-2,3-deoxyribose 5'-phosphate)-DNA + a 5'-end 5'-phospho-2'-deoxyribonucleoside-DNA + H(+)</text>
        <dbReference type="Rhea" id="RHEA:66592"/>
        <dbReference type="Rhea" id="RHEA-COMP:13180"/>
        <dbReference type="Rhea" id="RHEA-COMP:16897"/>
        <dbReference type="Rhea" id="RHEA-COMP:17067"/>
        <dbReference type="ChEBI" id="CHEBI:15378"/>
        <dbReference type="ChEBI" id="CHEBI:136412"/>
        <dbReference type="ChEBI" id="CHEBI:157695"/>
        <dbReference type="ChEBI" id="CHEBI:167181"/>
        <dbReference type="EC" id="4.2.99.18"/>
    </reaction>
</comment>
<comment type="catalytic activity">
    <reaction evidence="21">
        <text>DNA(n) + a 2'-deoxyribonucleoside 5'-triphosphate = DNA(n+1) + diphosphate</text>
        <dbReference type="Rhea" id="RHEA:22508"/>
        <dbReference type="Rhea" id="RHEA-COMP:17339"/>
        <dbReference type="Rhea" id="RHEA-COMP:17340"/>
        <dbReference type="ChEBI" id="CHEBI:33019"/>
        <dbReference type="ChEBI" id="CHEBI:61560"/>
        <dbReference type="ChEBI" id="CHEBI:173112"/>
        <dbReference type="EC" id="2.7.7.7"/>
    </reaction>
</comment>
<evidence type="ECO:0000256" key="14">
    <source>
        <dbReference type="ARBA" id="ARBA00023053"/>
    </source>
</evidence>
<feature type="domain" description="Polymerase/histidinol phosphatase N-terminal" evidence="23">
    <location>
        <begin position="344"/>
        <end position="423"/>
    </location>
</feature>
<keyword evidence="14" id="KW-0915">Sodium</keyword>
<keyword evidence="9" id="KW-0548">Nucleotidyltransferase</keyword>
<evidence type="ECO:0000256" key="1">
    <source>
        <dbReference type="ARBA" id="ARBA00001946"/>
    </source>
</evidence>
<evidence type="ECO:0000256" key="9">
    <source>
        <dbReference type="ARBA" id="ARBA00022695"/>
    </source>
</evidence>
<dbReference type="NCBIfam" id="NF006375">
    <property type="entry name" value="PRK08609.1"/>
    <property type="match status" value="1"/>
</dbReference>
<dbReference type="EMBL" id="FTNC01000034">
    <property type="protein sequence ID" value="SIR53826.1"/>
    <property type="molecule type" value="Genomic_DNA"/>
</dbReference>
<evidence type="ECO:0000256" key="15">
    <source>
        <dbReference type="ARBA" id="ARBA00023204"/>
    </source>
</evidence>
<evidence type="ECO:0000256" key="5">
    <source>
        <dbReference type="ARBA" id="ARBA00020020"/>
    </source>
</evidence>
<dbReference type="Gene3D" id="3.30.460.10">
    <property type="entry name" value="Beta Polymerase, domain 2"/>
    <property type="match status" value="1"/>
</dbReference>
<dbReference type="GO" id="GO:0006281">
    <property type="term" value="P:DNA repair"/>
    <property type="evidence" value="ECO:0007669"/>
    <property type="project" value="UniProtKB-KW"/>
</dbReference>
<dbReference type="Proteomes" id="UP000185669">
    <property type="component" value="Unassembled WGS sequence"/>
</dbReference>
<dbReference type="Gene3D" id="3.20.20.140">
    <property type="entry name" value="Metal-dependent hydrolases"/>
    <property type="match status" value="1"/>
</dbReference>
<dbReference type="InterPro" id="IPR022311">
    <property type="entry name" value="PolX-like"/>
</dbReference>
<keyword evidence="15" id="KW-0234">DNA repair</keyword>
<dbReference type="GO" id="GO:0005829">
    <property type="term" value="C:cytosol"/>
    <property type="evidence" value="ECO:0007669"/>
    <property type="project" value="TreeGrafter"/>
</dbReference>
<dbReference type="EC" id="4.2.99.18" evidence="4"/>
<feature type="domain" description="Helix-hairpin-helix DNA-binding motif class 1" evidence="22">
    <location>
        <begin position="129"/>
        <end position="148"/>
    </location>
</feature>
<feature type="domain" description="DNA-directed DNA polymerase X" evidence="24">
    <location>
        <begin position="4"/>
        <end position="320"/>
    </location>
</feature>
<dbReference type="InterPro" id="IPR029398">
    <property type="entry name" value="PolB_thumb"/>
</dbReference>
<dbReference type="AlphaFoldDB" id="A0A1N7BRC8"/>
<evidence type="ECO:0000256" key="10">
    <source>
        <dbReference type="ARBA" id="ARBA00022705"/>
    </source>
</evidence>
<evidence type="ECO:0000256" key="21">
    <source>
        <dbReference type="ARBA" id="ARBA00049244"/>
    </source>
</evidence>
<organism evidence="25 26">
    <name type="scientific">Halanaerobium kushneri</name>
    <dbReference type="NCBI Taxonomy" id="56779"/>
    <lineage>
        <taxon>Bacteria</taxon>
        <taxon>Bacillati</taxon>
        <taxon>Bacillota</taxon>
        <taxon>Clostridia</taxon>
        <taxon>Halanaerobiales</taxon>
        <taxon>Halanaerobiaceae</taxon>
        <taxon>Halanaerobium</taxon>
    </lineage>
</organism>
<evidence type="ECO:0000256" key="17">
    <source>
        <dbReference type="ARBA" id="ARBA00035726"/>
    </source>
</evidence>
<feature type="domain" description="Helix-hairpin-helix DNA-binding motif class 1" evidence="22">
    <location>
        <begin position="94"/>
        <end position="113"/>
    </location>
</feature>
<keyword evidence="8" id="KW-0808">Transferase</keyword>
<evidence type="ECO:0000256" key="20">
    <source>
        <dbReference type="ARBA" id="ARBA00045548"/>
    </source>
</evidence>
<dbReference type="InterPro" id="IPR002054">
    <property type="entry name" value="DNA-dir_DNA_pol_X"/>
</dbReference>
<evidence type="ECO:0000256" key="19">
    <source>
        <dbReference type="ARBA" id="ARBA00044678"/>
    </source>
</evidence>
<dbReference type="InterPro" id="IPR010996">
    <property type="entry name" value="HHH_MUS81"/>
</dbReference>
<evidence type="ECO:0000256" key="16">
    <source>
        <dbReference type="ARBA" id="ARBA00035717"/>
    </source>
</evidence>
<gene>
    <name evidence="25" type="ORF">SAMN05421834_1344</name>
</gene>
<keyword evidence="13" id="KW-0239">DNA-directed DNA polymerase</keyword>
<keyword evidence="26" id="KW-1185">Reference proteome</keyword>
<dbReference type="OrthoDB" id="9808747at2"/>
<evidence type="ECO:0000256" key="7">
    <source>
        <dbReference type="ARBA" id="ARBA00022634"/>
    </source>
</evidence>
<dbReference type="STRING" id="56779.SAMN05421834_1344"/>
<dbReference type="InterPro" id="IPR002008">
    <property type="entry name" value="DNA_pol_X_beta-like"/>
</dbReference>
<dbReference type="InterPro" id="IPR003583">
    <property type="entry name" value="Hlx-hairpin-Hlx_DNA-bd_motif"/>
</dbReference>
<comment type="cofactor">
    <cofactor evidence="1">
        <name>Mg(2+)</name>
        <dbReference type="ChEBI" id="CHEBI:18420"/>
    </cofactor>
</comment>
<dbReference type="CDD" id="cd07436">
    <property type="entry name" value="PHP_PolX"/>
    <property type="match status" value="1"/>
</dbReference>
<dbReference type="InterPro" id="IPR010994">
    <property type="entry name" value="RuvA_2-like"/>
</dbReference>
<evidence type="ECO:0000259" key="23">
    <source>
        <dbReference type="SMART" id="SM00481"/>
    </source>
</evidence>
<evidence type="ECO:0000259" key="22">
    <source>
        <dbReference type="SMART" id="SM00278"/>
    </source>
</evidence>
<keyword evidence="12" id="KW-0832">Ubl conjugation</keyword>
<dbReference type="Gene3D" id="3.30.210.10">
    <property type="entry name" value="DNA polymerase, thumb domain"/>
    <property type="match status" value="1"/>
</dbReference>
<sequence>MQEISNKEIAKILSEFADLMAIKGENDFKIRAYANAARKIESYADNIQQLAAEDKLKDIKGIGSGIAESINELLQNGLIEEMEAIKAELPAGVIEMTDIQGLGPKTAHRFYYELEIEDLIGLEKALKAGKVQKLKGFGKKSEEKLLRALKNHEKYVDKIILAKALRTAEEIIETIKTELEPDLFGEIEVCGSSRRAKELIGDLDILIATAEPKKLSQKIKSLDFVAEVIGAGETKVSIRTDQGVQTDFRLVSKEEFPSALHYFTGSQAHNVRMRQLAKDKNLKLSEYGLFRDDGSKEKIESEADIFRILGLDYIIPELREDQGEIEAAQRGELPNSIQLTDIKGDLHLHSRYSDGAFSIRKMAEAAKERGYQYIAVTDHSQSLTVASGMSIKELKEQLEEIDQLNQTLTDFRIFKGVEVDILKNGELDFKDELLEKIDFVIASVHSYFNLDEDQMTARIIRAVKNPHVNLIAHPRGRMLGGREAYAVDLEKVIKIAAENGTALEINASPQRLDLNAEWARKVKKAGGKISINTDAHHYKEYSDMEFGIVTARRGWLEKEDVINTFSSEQLLDFLKQKGNNS</sequence>
<evidence type="ECO:0000256" key="18">
    <source>
        <dbReference type="ARBA" id="ARBA00044632"/>
    </source>
</evidence>
<dbReference type="Pfam" id="PF14791">
    <property type="entry name" value="DNA_pol_B_thumb"/>
    <property type="match status" value="1"/>
</dbReference>
<dbReference type="InterPro" id="IPR043519">
    <property type="entry name" value="NT_sf"/>
</dbReference>
<accession>A0A1N7BRC8</accession>
<feature type="domain" description="Helix-hairpin-helix DNA-binding motif class 1" evidence="22">
    <location>
        <begin position="54"/>
        <end position="73"/>
    </location>
</feature>
<protein>
    <recommendedName>
        <fullName evidence="5">DNA polymerase beta</fullName>
        <ecNumber evidence="3">2.7.7.7</ecNumber>
        <ecNumber evidence="4">4.2.99.18</ecNumber>
    </recommendedName>
    <alternativeName>
        <fullName evidence="16">5'-deoxyribose-phosphate lyase</fullName>
    </alternativeName>
    <alternativeName>
        <fullName evidence="17">AP lyase</fullName>
    </alternativeName>
</protein>
<evidence type="ECO:0000313" key="25">
    <source>
        <dbReference type="EMBL" id="SIR53826.1"/>
    </source>
</evidence>
<dbReference type="GO" id="GO:0003677">
    <property type="term" value="F:DNA binding"/>
    <property type="evidence" value="ECO:0007669"/>
    <property type="project" value="InterPro"/>
</dbReference>
<dbReference type="SUPFAM" id="SSF81301">
    <property type="entry name" value="Nucleotidyltransferase"/>
    <property type="match status" value="1"/>
</dbReference>
<evidence type="ECO:0000256" key="3">
    <source>
        <dbReference type="ARBA" id="ARBA00012417"/>
    </source>
</evidence>
<proteinExistence type="predicted"/>
<evidence type="ECO:0000256" key="11">
    <source>
        <dbReference type="ARBA" id="ARBA00022763"/>
    </source>
</evidence>
<evidence type="ECO:0000256" key="12">
    <source>
        <dbReference type="ARBA" id="ARBA00022843"/>
    </source>
</evidence>
<comment type="subcellular location">
    <subcellularLocation>
        <location evidence="2">Cytoplasm</location>
    </subcellularLocation>
</comment>
<dbReference type="InterPro" id="IPR037160">
    <property type="entry name" value="DNA_Pol_thumb_sf"/>
</dbReference>
<keyword evidence="10" id="KW-0235">DNA replication</keyword>
<keyword evidence="11" id="KW-0227">DNA damage</keyword>
<dbReference type="PIRSF" id="PIRSF005047">
    <property type="entry name" value="UCP005047_YshC"/>
    <property type="match status" value="1"/>
</dbReference>
<dbReference type="PRINTS" id="PR00870">
    <property type="entry name" value="DNAPOLXBETA"/>
</dbReference>
<evidence type="ECO:0000256" key="2">
    <source>
        <dbReference type="ARBA" id="ARBA00004496"/>
    </source>
</evidence>
<comment type="catalytic activity">
    <reaction evidence="19">
        <text>a 5'-end 2'-deoxyribose-2'-deoxyribonucleotide-DNA = (2E,4S)-4-hydroxypenten-2-al-5-phosphate + a 5'-end 5'-phospho-2'-deoxyribonucleoside-DNA + H(+)</text>
        <dbReference type="Rhea" id="RHEA:76255"/>
        <dbReference type="Rhea" id="RHEA-COMP:13180"/>
        <dbReference type="Rhea" id="RHEA-COMP:18657"/>
        <dbReference type="ChEBI" id="CHEBI:15378"/>
        <dbReference type="ChEBI" id="CHEBI:136412"/>
        <dbReference type="ChEBI" id="CHEBI:195194"/>
        <dbReference type="ChEBI" id="CHEBI:195195"/>
    </reaction>
</comment>
<name>A0A1N7BRC8_9FIRM</name>
<evidence type="ECO:0000256" key="6">
    <source>
        <dbReference type="ARBA" id="ARBA00022481"/>
    </source>
</evidence>
<evidence type="ECO:0000259" key="24">
    <source>
        <dbReference type="SMART" id="SM00483"/>
    </source>
</evidence>
<keyword evidence="6" id="KW-0488">Methylation</keyword>